<dbReference type="Pfam" id="PF04023">
    <property type="entry name" value="FeoA"/>
    <property type="match status" value="1"/>
</dbReference>
<feature type="domain" description="Ferrous iron transporter FeoA-like" evidence="2">
    <location>
        <begin position="21"/>
        <end position="95"/>
    </location>
</feature>
<evidence type="ECO:0000313" key="3">
    <source>
        <dbReference type="EMBL" id="QHN36102.1"/>
    </source>
</evidence>
<dbReference type="Gene3D" id="2.30.30.90">
    <property type="match status" value="1"/>
</dbReference>
<dbReference type="SUPFAM" id="SSF50037">
    <property type="entry name" value="C-terminal domain of transcriptional repressors"/>
    <property type="match status" value="1"/>
</dbReference>
<evidence type="ECO:0000259" key="2">
    <source>
        <dbReference type="SMART" id="SM00899"/>
    </source>
</evidence>
<sequence length="104" mass="10903">MSESAQPGPGHDGVSATVQYSTLDRVRPGHTATVVGISGNAEGHVAHRLAAMGLVRGTEVTVLRAAPLRDPRQYRFRDTSICLRGVQTSLIDVEISGEAGGGHD</sequence>
<accession>A0ABX6IJM9</accession>
<protein>
    <submittedName>
        <fullName evidence="3">Ferrous iron transport protein A</fullName>
    </submittedName>
</protein>
<dbReference type="PANTHER" id="PTHR42954:SF2">
    <property type="entry name" value="FE(2+) TRANSPORT PROTEIN A"/>
    <property type="match status" value="1"/>
</dbReference>
<dbReference type="PANTHER" id="PTHR42954">
    <property type="entry name" value="FE(2+) TRANSPORT PROTEIN A"/>
    <property type="match status" value="1"/>
</dbReference>
<dbReference type="InterPro" id="IPR007167">
    <property type="entry name" value="Fe-transptr_FeoA-like"/>
</dbReference>
<dbReference type="InterPro" id="IPR038157">
    <property type="entry name" value="FeoA_core_dom"/>
</dbReference>
<keyword evidence="4" id="KW-1185">Reference proteome</keyword>
<dbReference type="EMBL" id="CP045809">
    <property type="protein sequence ID" value="QHN36102.1"/>
    <property type="molecule type" value="Genomic_DNA"/>
</dbReference>
<organism evidence="3 4">
    <name type="scientific">Gordonia pseudamarae</name>
    <dbReference type="NCBI Taxonomy" id="2831662"/>
    <lineage>
        <taxon>Bacteria</taxon>
        <taxon>Bacillati</taxon>
        <taxon>Actinomycetota</taxon>
        <taxon>Actinomycetes</taxon>
        <taxon>Mycobacteriales</taxon>
        <taxon>Gordoniaceae</taxon>
        <taxon>Gordonia</taxon>
    </lineage>
</organism>
<keyword evidence="1" id="KW-0408">Iron</keyword>
<proteinExistence type="predicted"/>
<evidence type="ECO:0000313" key="4">
    <source>
        <dbReference type="Proteomes" id="UP001059836"/>
    </source>
</evidence>
<dbReference type="Proteomes" id="UP001059836">
    <property type="component" value="Chromosome"/>
</dbReference>
<name>A0ABX6IJM9_9ACTN</name>
<gene>
    <name evidence="3" type="ORF">GII31_15715</name>
</gene>
<evidence type="ECO:0000256" key="1">
    <source>
        <dbReference type="ARBA" id="ARBA00023004"/>
    </source>
</evidence>
<dbReference type="InterPro" id="IPR052713">
    <property type="entry name" value="FeoA"/>
</dbReference>
<dbReference type="SMART" id="SM00899">
    <property type="entry name" value="FeoA"/>
    <property type="match status" value="1"/>
</dbReference>
<dbReference type="InterPro" id="IPR008988">
    <property type="entry name" value="Transcriptional_repressor_C"/>
</dbReference>
<reference evidence="3" key="1">
    <citation type="journal article" date="2021" name="Nat. Microbiol.">
        <title>Cocultivation of an ultrasmall environmental parasitic bacterium with lytic ability against bacteria associated with wastewater foams.</title>
        <authorList>
            <person name="Batinovic S."/>
            <person name="Rose J.J.A."/>
            <person name="Ratcliffe J."/>
            <person name="Seviour R.J."/>
            <person name="Petrovski S."/>
        </authorList>
    </citation>
    <scope>NUCLEOTIDE SEQUENCE</scope>
    <source>
        <strain evidence="3">CON9</strain>
    </source>
</reference>
<dbReference type="RefSeq" id="WP_213244364.1">
    <property type="nucleotide sequence ID" value="NZ_CP045806.1"/>
</dbReference>